<dbReference type="SMART" id="SM00934">
    <property type="entry name" value="OMPdecase"/>
    <property type="match status" value="1"/>
</dbReference>
<dbReference type="InterPro" id="IPR011995">
    <property type="entry name" value="OMPdecase_type-2"/>
</dbReference>
<dbReference type="STRING" id="159291.SAMN05920897_10460"/>
<dbReference type="InterPro" id="IPR001754">
    <property type="entry name" value="OMPdeCOase_dom"/>
</dbReference>
<dbReference type="SUPFAM" id="SSF51366">
    <property type="entry name" value="Ribulose-phoshate binding barrel"/>
    <property type="match status" value="1"/>
</dbReference>
<dbReference type="Pfam" id="PF00215">
    <property type="entry name" value="OMPdecase"/>
    <property type="match status" value="1"/>
</dbReference>
<comment type="similarity">
    <text evidence="2">Belongs to the OMP decarboxylase family. Type 2 subfamily.</text>
</comment>
<name>A0A1N6Q8R7_9SPIO</name>
<dbReference type="PANTHER" id="PTHR43375">
    <property type="entry name" value="OROTIDINE 5'-PHOSPHATE DECARBOXYLASE"/>
    <property type="match status" value="1"/>
</dbReference>
<gene>
    <name evidence="9" type="ORF">SAMN05920897_10460</name>
</gene>
<evidence type="ECO:0000256" key="4">
    <source>
        <dbReference type="ARBA" id="ARBA00022975"/>
    </source>
</evidence>
<dbReference type="PANTHER" id="PTHR43375:SF1">
    <property type="entry name" value="OROTIDINE 5'-PHOSPHATE DECARBOXYLASE"/>
    <property type="match status" value="1"/>
</dbReference>
<dbReference type="RefSeq" id="WP_076488027.1">
    <property type="nucleotide sequence ID" value="NZ_FTMS01000004.1"/>
</dbReference>
<evidence type="ECO:0000256" key="6">
    <source>
        <dbReference type="ARBA" id="ARBA00049157"/>
    </source>
</evidence>
<keyword evidence="3" id="KW-0210">Decarboxylase</keyword>
<evidence type="ECO:0000256" key="3">
    <source>
        <dbReference type="ARBA" id="ARBA00022793"/>
    </source>
</evidence>
<dbReference type="UniPathway" id="UPA00070">
    <property type="reaction ID" value="UER00120"/>
</dbReference>
<feature type="domain" description="Orotidine 5'-phosphate decarboxylase" evidence="8">
    <location>
        <begin position="18"/>
        <end position="281"/>
    </location>
</feature>
<keyword evidence="10" id="KW-1185">Reference proteome</keyword>
<dbReference type="InterPro" id="IPR011060">
    <property type="entry name" value="RibuloseP-bd_barrel"/>
</dbReference>
<dbReference type="GO" id="GO:0006207">
    <property type="term" value="P:'de novo' pyrimidine nucleobase biosynthetic process"/>
    <property type="evidence" value="ECO:0007669"/>
    <property type="project" value="InterPro"/>
</dbReference>
<dbReference type="InterPro" id="IPR013785">
    <property type="entry name" value="Aldolase_TIM"/>
</dbReference>
<dbReference type="AlphaFoldDB" id="A0A1N6Q8R7"/>
<evidence type="ECO:0000256" key="5">
    <source>
        <dbReference type="ARBA" id="ARBA00023239"/>
    </source>
</evidence>
<evidence type="ECO:0000256" key="7">
    <source>
        <dbReference type="NCBIfam" id="TIGR02127"/>
    </source>
</evidence>
<reference evidence="9 10" key="1">
    <citation type="submission" date="2017-01" db="EMBL/GenBank/DDBJ databases">
        <authorList>
            <person name="Mah S.A."/>
            <person name="Swanson W.J."/>
            <person name="Moy G.W."/>
            <person name="Vacquier V.D."/>
        </authorList>
    </citation>
    <scope>NUCLEOTIDE SEQUENCE [LARGE SCALE GENOMIC DNA]</scope>
    <source>
        <strain evidence="9 10">ASpG1</strain>
    </source>
</reference>
<evidence type="ECO:0000259" key="8">
    <source>
        <dbReference type="SMART" id="SM00934"/>
    </source>
</evidence>
<proteinExistence type="inferred from homology"/>
<dbReference type="OrthoDB" id="9808470at2"/>
<evidence type="ECO:0000256" key="2">
    <source>
        <dbReference type="ARBA" id="ARBA00008847"/>
    </source>
</evidence>
<accession>A0A1N6Q8R7</accession>
<keyword evidence="5" id="KW-0456">Lyase</keyword>
<dbReference type="EC" id="4.1.1.23" evidence="7"/>
<organism evidence="9 10">
    <name type="scientific">Alkalispirochaeta americana</name>
    <dbReference type="NCBI Taxonomy" id="159291"/>
    <lineage>
        <taxon>Bacteria</taxon>
        <taxon>Pseudomonadati</taxon>
        <taxon>Spirochaetota</taxon>
        <taxon>Spirochaetia</taxon>
        <taxon>Spirochaetales</taxon>
        <taxon>Spirochaetaceae</taxon>
        <taxon>Alkalispirochaeta</taxon>
    </lineage>
</organism>
<dbReference type="Gene3D" id="3.20.20.70">
    <property type="entry name" value="Aldolase class I"/>
    <property type="match status" value="1"/>
</dbReference>
<dbReference type="Proteomes" id="UP000186400">
    <property type="component" value="Unassembled WGS sequence"/>
</dbReference>
<sequence>MNNYRDTLRESAVRAGSLLCVGIDPVMDWLGYGREEPQLGGPSPEEVILEHLQDFLDVVDHSGLLPGAYKPNLGYFHALDRPRQGEYQGSRTLAKILDLLQERQRGIPVILDSKRGDIARSSENYASEAFQVWGAQAVTVSPWMGDDSVTPFFMEGRGVYALARTSNPGAARFQNLPVVTSRGETPLFREVVRVVQEWSRTFPGVGIVVGATALEELGEIVAYLASAPVPLLIPGVGKQGGSAEATLEVLRSVGYPLELVRVNASRGILFPWVPAEAPRGRRERRDALAEAYRSMHQALALRDGEALQ</sequence>
<evidence type="ECO:0000313" key="10">
    <source>
        <dbReference type="Proteomes" id="UP000186400"/>
    </source>
</evidence>
<dbReference type="NCBIfam" id="TIGR02127">
    <property type="entry name" value="pyrF_sub2"/>
    <property type="match status" value="1"/>
</dbReference>
<evidence type="ECO:0000313" key="9">
    <source>
        <dbReference type="EMBL" id="SIQ12948.1"/>
    </source>
</evidence>
<dbReference type="GO" id="GO:0044205">
    <property type="term" value="P:'de novo' UMP biosynthetic process"/>
    <property type="evidence" value="ECO:0007669"/>
    <property type="project" value="UniProtKB-UniPathway"/>
</dbReference>
<keyword evidence="4" id="KW-0665">Pyrimidine biosynthesis</keyword>
<dbReference type="EMBL" id="FTMS01000004">
    <property type="protein sequence ID" value="SIQ12948.1"/>
    <property type="molecule type" value="Genomic_DNA"/>
</dbReference>
<dbReference type="GO" id="GO:0004590">
    <property type="term" value="F:orotidine-5'-phosphate decarboxylase activity"/>
    <property type="evidence" value="ECO:0007669"/>
    <property type="project" value="UniProtKB-UniRule"/>
</dbReference>
<comment type="pathway">
    <text evidence="1">Pyrimidine metabolism; UMP biosynthesis via de novo pathway; UMP from orotate: step 2/2.</text>
</comment>
<evidence type="ECO:0000256" key="1">
    <source>
        <dbReference type="ARBA" id="ARBA00004861"/>
    </source>
</evidence>
<protein>
    <recommendedName>
        <fullName evidence="7">Orotidine-5'-phosphate decarboxylase</fullName>
        <ecNumber evidence="7">4.1.1.23</ecNumber>
    </recommendedName>
</protein>
<comment type="catalytic activity">
    <reaction evidence="6">
        <text>orotidine 5'-phosphate + H(+) = UMP + CO2</text>
        <dbReference type="Rhea" id="RHEA:11596"/>
        <dbReference type="ChEBI" id="CHEBI:15378"/>
        <dbReference type="ChEBI" id="CHEBI:16526"/>
        <dbReference type="ChEBI" id="CHEBI:57538"/>
        <dbReference type="ChEBI" id="CHEBI:57865"/>
        <dbReference type="EC" id="4.1.1.23"/>
    </reaction>
</comment>